<evidence type="ECO:0000256" key="4">
    <source>
        <dbReference type="ARBA" id="ARBA00023136"/>
    </source>
</evidence>
<dbReference type="AlphaFoldDB" id="A0A2Z4XYB2"/>
<protein>
    <submittedName>
        <fullName evidence="7">PQ-loop repeat-containing protein</fullName>
    </submittedName>
</protein>
<organism evidence="6 8">
    <name type="scientific">Francisella adeliensis</name>
    <dbReference type="NCBI Taxonomy" id="2007306"/>
    <lineage>
        <taxon>Bacteria</taxon>
        <taxon>Pseudomonadati</taxon>
        <taxon>Pseudomonadota</taxon>
        <taxon>Gammaproteobacteria</taxon>
        <taxon>Thiotrichales</taxon>
        <taxon>Francisellaceae</taxon>
        <taxon>Francisella</taxon>
    </lineage>
</organism>
<dbReference type="Pfam" id="PF04193">
    <property type="entry name" value="PQ-loop"/>
    <property type="match status" value="2"/>
</dbReference>
<dbReference type="RefSeq" id="WP_112870045.1">
    <property type="nucleotide sequence ID" value="NZ_CP021781.1"/>
</dbReference>
<keyword evidence="4 5" id="KW-0472">Membrane</keyword>
<dbReference type="EMBL" id="CP021781">
    <property type="protein sequence ID" value="AXA33871.1"/>
    <property type="molecule type" value="Genomic_DNA"/>
</dbReference>
<evidence type="ECO:0000313" key="9">
    <source>
        <dbReference type="Proteomes" id="UP000681131"/>
    </source>
</evidence>
<feature type="transmembrane region" description="Helical" evidence="5">
    <location>
        <begin position="119"/>
        <end position="139"/>
    </location>
</feature>
<feature type="transmembrane region" description="Helical" evidence="5">
    <location>
        <begin position="179"/>
        <end position="200"/>
    </location>
</feature>
<dbReference type="OrthoDB" id="5605608at2"/>
<keyword evidence="2 5" id="KW-0812">Transmembrane</keyword>
<dbReference type="KEGG" id="fad:CDH04_05310"/>
<feature type="transmembrane region" description="Helical" evidence="5">
    <location>
        <begin position="151"/>
        <end position="173"/>
    </location>
</feature>
<reference evidence="6 8" key="1">
    <citation type="submission" date="2017-06" db="EMBL/GenBank/DDBJ databases">
        <title>Complete genome of Francisella adeliensis.</title>
        <authorList>
            <person name="Vallesi A."/>
            <person name="Sjodin A."/>
        </authorList>
    </citation>
    <scope>NUCLEOTIDE SEQUENCE [LARGE SCALE GENOMIC DNA]</scope>
    <source>
        <strain evidence="6 8">FDC440</strain>
    </source>
</reference>
<sequence length="202" mass="23859">MQNIGYITLNISLVIYFIHFIPQTIHNQFKHTTINISLWTHSFMILANCFDLIYAIGFDFQWQYICVAVVLLSFLFIQQLQILSDRRNRLMILHTFCIFIFLLVCIFLITFIKSINKEFLLIFGVASSVAYNTYWLPQIYKNFKQKRADGFSIYFLNLSLILKLCDISSGIFLNWPLVSVISSFCLLIVVGIQFIQYFYYKK</sequence>
<proteinExistence type="predicted"/>
<feature type="transmembrane region" description="Helical" evidence="5">
    <location>
        <begin position="34"/>
        <end position="56"/>
    </location>
</feature>
<keyword evidence="3 5" id="KW-1133">Transmembrane helix</keyword>
<reference evidence="7 9" key="2">
    <citation type="submission" date="2019-08" db="EMBL/GenBank/DDBJ databases">
        <title>Complete genome sequences of Francisella adeliensis (FSC1325 and FSC1326).</title>
        <authorList>
            <person name="Ohrman C."/>
            <person name="Uneklint I."/>
            <person name="Vallesi A."/>
            <person name="Karlsson L."/>
            <person name="Sjodin A."/>
        </authorList>
    </citation>
    <scope>NUCLEOTIDE SEQUENCE [LARGE SCALE GENOMIC DNA]</scope>
    <source>
        <strain evidence="7 9">FSC1325</strain>
    </source>
</reference>
<evidence type="ECO:0000313" key="7">
    <source>
        <dbReference type="EMBL" id="QIW12108.1"/>
    </source>
</evidence>
<evidence type="ECO:0000256" key="3">
    <source>
        <dbReference type="ARBA" id="ARBA00022989"/>
    </source>
</evidence>
<dbReference type="GO" id="GO:0016020">
    <property type="term" value="C:membrane"/>
    <property type="evidence" value="ECO:0007669"/>
    <property type="project" value="UniProtKB-SubCell"/>
</dbReference>
<evidence type="ECO:0000313" key="6">
    <source>
        <dbReference type="EMBL" id="AXA33871.1"/>
    </source>
</evidence>
<keyword evidence="9" id="KW-1185">Reference proteome</keyword>
<dbReference type="Gene3D" id="1.20.1280.290">
    <property type="match status" value="1"/>
</dbReference>
<evidence type="ECO:0000256" key="1">
    <source>
        <dbReference type="ARBA" id="ARBA00004141"/>
    </source>
</evidence>
<dbReference type="Proteomes" id="UP000681131">
    <property type="component" value="Chromosome"/>
</dbReference>
<feature type="transmembrane region" description="Helical" evidence="5">
    <location>
        <begin position="92"/>
        <end position="113"/>
    </location>
</feature>
<feature type="transmembrane region" description="Helical" evidence="5">
    <location>
        <begin position="62"/>
        <end position="80"/>
    </location>
</feature>
<feature type="transmembrane region" description="Helical" evidence="5">
    <location>
        <begin position="6"/>
        <end position="22"/>
    </location>
</feature>
<evidence type="ECO:0000313" key="8">
    <source>
        <dbReference type="Proteomes" id="UP000251120"/>
    </source>
</evidence>
<comment type="subcellular location">
    <subcellularLocation>
        <location evidence="1">Membrane</location>
        <topology evidence="1">Multi-pass membrane protein</topology>
    </subcellularLocation>
</comment>
<accession>A0A2Z4XYB2</accession>
<dbReference type="EMBL" id="CP043424">
    <property type="protein sequence ID" value="QIW12108.1"/>
    <property type="molecule type" value="Genomic_DNA"/>
</dbReference>
<evidence type="ECO:0000256" key="5">
    <source>
        <dbReference type="SAM" id="Phobius"/>
    </source>
</evidence>
<dbReference type="InterPro" id="IPR006603">
    <property type="entry name" value="PQ-loop_rpt"/>
</dbReference>
<dbReference type="Proteomes" id="UP000251120">
    <property type="component" value="Chromosome"/>
</dbReference>
<gene>
    <name evidence="6" type="ORF">CDH04_05310</name>
    <name evidence="7" type="ORF">FZC43_05315</name>
</gene>
<evidence type="ECO:0000256" key="2">
    <source>
        <dbReference type="ARBA" id="ARBA00022692"/>
    </source>
</evidence>
<name>A0A2Z4XYB2_9GAMM</name>